<dbReference type="VEuPathDB" id="VectorBase:GPPI042871"/>
<dbReference type="AlphaFoldDB" id="A0A1B0BWQ3"/>
<evidence type="ECO:0000313" key="3">
    <source>
        <dbReference type="Proteomes" id="UP000092460"/>
    </source>
</evidence>
<accession>A0A1B0BWQ3</accession>
<protein>
    <recommendedName>
        <fullName evidence="1">Ig-like domain-containing protein</fullName>
    </recommendedName>
</protein>
<dbReference type="InterPro" id="IPR007110">
    <property type="entry name" value="Ig-like_dom"/>
</dbReference>
<dbReference type="SUPFAM" id="SSF48726">
    <property type="entry name" value="Immunoglobulin"/>
    <property type="match status" value="1"/>
</dbReference>
<dbReference type="PROSITE" id="PS50835">
    <property type="entry name" value="IG_LIKE"/>
    <property type="match status" value="1"/>
</dbReference>
<evidence type="ECO:0000259" key="1">
    <source>
        <dbReference type="PROSITE" id="PS50835"/>
    </source>
</evidence>
<dbReference type="PANTHER" id="PTHR23278">
    <property type="entry name" value="SIDESTEP PROTEIN"/>
    <property type="match status" value="1"/>
</dbReference>
<dbReference type="InterPro" id="IPR013106">
    <property type="entry name" value="Ig_V-set"/>
</dbReference>
<dbReference type="Gene3D" id="2.60.40.10">
    <property type="entry name" value="Immunoglobulins"/>
    <property type="match status" value="1"/>
</dbReference>
<dbReference type="InterPro" id="IPR013783">
    <property type="entry name" value="Ig-like_fold"/>
</dbReference>
<reference evidence="2" key="2">
    <citation type="submission" date="2020-05" db="UniProtKB">
        <authorList>
            <consortium name="EnsemblMetazoa"/>
        </authorList>
    </citation>
    <scope>IDENTIFICATION</scope>
    <source>
        <strain evidence="2">IAEA</strain>
    </source>
</reference>
<organism evidence="2 3">
    <name type="scientific">Glossina palpalis gambiensis</name>
    <dbReference type="NCBI Taxonomy" id="67801"/>
    <lineage>
        <taxon>Eukaryota</taxon>
        <taxon>Metazoa</taxon>
        <taxon>Ecdysozoa</taxon>
        <taxon>Arthropoda</taxon>
        <taxon>Hexapoda</taxon>
        <taxon>Insecta</taxon>
        <taxon>Pterygota</taxon>
        <taxon>Neoptera</taxon>
        <taxon>Endopterygota</taxon>
        <taxon>Diptera</taxon>
        <taxon>Brachycera</taxon>
        <taxon>Muscomorpha</taxon>
        <taxon>Hippoboscoidea</taxon>
        <taxon>Glossinidae</taxon>
        <taxon>Glossina</taxon>
    </lineage>
</organism>
<feature type="domain" description="Ig-like" evidence="1">
    <location>
        <begin position="1"/>
        <end position="106"/>
    </location>
</feature>
<dbReference type="STRING" id="67801.A0A1B0BWQ3"/>
<dbReference type="PANTHER" id="PTHR23278:SF26">
    <property type="entry name" value="SIDESTEP III, ISOFORM O"/>
    <property type="match status" value="1"/>
</dbReference>
<name>A0A1B0BWQ3_9MUSC</name>
<dbReference type="Pfam" id="PF07686">
    <property type="entry name" value="V-set"/>
    <property type="match status" value="1"/>
</dbReference>
<dbReference type="InterPro" id="IPR036179">
    <property type="entry name" value="Ig-like_dom_sf"/>
</dbReference>
<evidence type="ECO:0000313" key="2">
    <source>
        <dbReference type="EnsemblMetazoa" id="GPPI042871-PA"/>
    </source>
</evidence>
<dbReference type="EMBL" id="JXJN01021923">
    <property type="status" value="NOT_ANNOTATED_CDS"/>
    <property type="molecule type" value="Genomic_DNA"/>
</dbReference>
<dbReference type="Proteomes" id="UP000092460">
    <property type="component" value="Unassembled WGS sequence"/>
</dbReference>
<keyword evidence="3" id="KW-1185">Reference proteome</keyword>
<dbReference type="EnsemblMetazoa" id="GPPI042871-RA">
    <property type="protein sequence ID" value="GPPI042871-PA"/>
    <property type="gene ID" value="GPPI042871"/>
</dbReference>
<sequence>MFMRGMHVSLMLIFCFVFFFFTSLSFFFIQSFTHMVSYSFDVRGRPFEKALYWSDSNSFGPRAYFVTNKQPAKLTVDNIQLDDEGVYRCRVDFQNSPTRNHRINLTVIEIV</sequence>
<proteinExistence type="predicted"/>
<reference evidence="3" key="1">
    <citation type="submission" date="2015-01" db="EMBL/GenBank/DDBJ databases">
        <authorList>
            <person name="Aksoy S."/>
            <person name="Warren W."/>
            <person name="Wilson R.K."/>
        </authorList>
    </citation>
    <scope>NUCLEOTIDE SEQUENCE [LARGE SCALE GENOMIC DNA]</scope>
    <source>
        <strain evidence="3">IAEA</strain>
    </source>
</reference>